<accession>A0A017SWP9</accession>
<evidence type="ECO:0000256" key="7">
    <source>
        <dbReference type="RuleBase" id="RU000382"/>
    </source>
</evidence>
<comment type="cofactor">
    <cofactor evidence="1 6 7">
        <name>pyridoxal 5'-phosphate</name>
        <dbReference type="ChEBI" id="CHEBI:597326"/>
    </cofactor>
</comment>
<dbReference type="GO" id="GO:0030170">
    <property type="term" value="F:pyridoxal phosphate binding"/>
    <property type="evidence" value="ECO:0007669"/>
    <property type="project" value="InterPro"/>
</dbReference>
<evidence type="ECO:0000256" key="2">
    <source>
        <dbReference type="ARBA" id="ARBA00009533"/>
    </source>
</evidence>
<gene>
    <name evidence="8" type="ORF">CAP_8329</name>
</gene>
<dbReference type="PANTHER" id="PTHR11999:SF70">
    <property type="entry name" value="MIP05841P"/>
    <property type="match status" value="1"/>
</dbReference>
<dbReference type="InterPro" id="IPR002129">
    <property type="entry name" value="PyrdxlP-dep_de-COase"/>
</dbReference>
<evidence type="ECO:0000256" key="1">
    <source>
        <dbReference type="ARBA" id="ARBA00001933"/>
    </source>
</evidence>
<feature type="modified residue" description="N6-(pyridoxal phosphate)lysine" evidence="6">
    <location>
        <position position="313"/>
    </location>
</feature>
<reference evidence="8 9" key="1">
    <citation type="submission" date="2013-05" db="EMBL/GenBank/DDBJ databases">
        <title>Genome assembly of Chondromyces apiculatus DSM 436.</title>
        <authorList>
            <person name="Sharma G."/>
            <person name="Khatri I."/>
            <person name="Kaur C."/>
            <person name="Mayilraj S."/>
            <person name="Subramanian S."/>
        </authorList>
    </citation>
    <scope>NUCLEOTIDE SEQUENCE [LARGE SCALE GENOMIC DNA]</scope>
    <source>
        <strain evidence="8 9">DSM 436</strain>
    </source>
</reference>
<dbReference type="GO" id="GO:0019752">
    <property type="term" value="P:carboxylic acid metabolic process"/>
    <property type="evidence" value="ECO:0007669"/>
    <property type="project" value="InterPro"/>
</dbReference>
<sequence>MTDAHRLHDAQRGLGDMSPADFREAGARVVEQVAGYLERLEALPILPPIEPGDVRRQLSAAPPSAPEALDAILGDYARIIEPNITHWQHPGFMAYFPSVATGPGILGEWLAAGLNSNVMLWRNAPASTEVEEVTVSWLRQLFGLPDIFDGMFTDTASISSLLSLVAARHVVPGLDARDEGLAGRPEVGRLRMYCSTETHSSLEKAAIVSGVGRAGVRRVAVDEVFRMRPDALAAAIAEDRAAGFLPFCVVATIGTTSSTSIDPTAEIAAICRRERLWLHVDAAYGGAAAVAPEMRHLFQGWEHADSIVVNPHKWLFTPFDASLLLFRSPEVFRDAFSLVPEYLRVRQQGEAHDYHEYGIQLGRRFRALKMWMLIRYFGAEGLAARVREHCRMAQELGGWVDAHPTFQRMAPIPFATVCLRHVPVALAGREDEPEVRQEIDALNEAILDHVNRSGQIFLSHTRLGGRYTIRVNIGNPRQTMDHVRHCWALLQEAASSEVA</sequence>
<dbReference type="InterPro" id="IPR015421">
    <property type="entry name" value="PyrdxlP-dep_Trfase_major"/>
</dbReference>
<dbReference type="InterPro" id="IPR015424">
    <property type="entry name" value="PyrdxlP-dep_Trfase"/>
</dbReference>
<comment type="similarity">
    <text evidence="2 7">Belongs to the group II decarboxylase family.</text>
</comment>
<dbReference type="InterPro" id="IPR015422">
    <property type="entry name" value="PyrdxlP-dep_Trfase_small"/>
</dbReference>
<evidence type="ECO:0000313" key="8">
    <source>
        <dbReference type="EMBL" id="EYF01398.1"/>
    </source>
</evidence>
<evidence type="ECO:0000256" key="5">
    <source>
        <dbReference type="ARBA" id="ARBA00023239"/>
    </source>
</evidence>
<dbReference type="PROSITE" id="PS00392">
    <property type="entry name" value="DDC_GAD_HDC_YDC"/>
    <property type="match status" value="1"/>
</dbReference>
<dbReference type="Pfam" id="PF00282">
    <property type="entry name" value="Pyridoxal_deC"/>
    <property type="match status" value="1"/>
</dbReference>
<dbReference type="Proteomes" id="UP000019678">
    <property type="component" value="Unassembled WGS sequence"/>
</dbReference>
<evidence type="ECO:0000313" key="9">
    <source>
        <dbReference type="Proteomes" id="UP000019678"/>
    </source>
</evidence>
<dbReference type="Gene3D" id="1.20.1340.10">
    <property type="entry name" value="dopa decarboxylase, N-terminal domain"/>
    <property type="match status" value="1"/>
</dbReference>
<dbReference type="PRINTS" id="PR00800">
    <property type="entry name" value="YHDCRBOXLASE"/>
</dbReference>
<dbReference type="InterPro" id="IPR010977">
    <property type="entry name" value="Aromatic_deC"/>
</dbReference>
<evidence type="ECO:0000256" key="4">
    <source>
        <dbReference type="ARBA" id="ARBA00022898"/>
    </source>
</evidence>
<dbReference type="SUPFAM" id="SSF53383">
    <property type="entry name" value="PLP-dependent transferases"/>
    <property type="match status" value="1"/>
</dbReference>
<dbReference type="Gene3D" id="3.40.640.10">
    <property type="entry name" value="Type I PLP-dependent aspartate aminotransferase-like (Major domain)"/>
    <property type="match status" value="1"/>
</dbReference>
<dbReference type="eggNOG" id="COG0076">
    <property type="taxonomic scope" value="Bacteria"/>
</dbReference>
<dbReference type="Gene3D" id="3.90.1150.10">
    <property type="entry name" value="Aspartate Aminotransferase, domain 1"/>
    <property type="match status" value="1"/>
</dbReference>
<keyword evidence="9" id="KW-1185">Reference proteome</keyword>
<proteinExistence type="inferred from homology"/>
<dbReference type="GO" id="GO:0006520">
    <property type="term" value="P:amino acid metabolic process"/>
    <property type="evidence" value="ECO:0007669"/>
    <property type="project" value="InterPro"/>
</dbReference>
<dbReference type="InterPro" id="IPR021115">
    <property type="entry name" value="Pyridoxal-P_BS"/>
</dbReference>
<keyword evidence="4 6" id="KW-0663">Pyridoxal phosphate</keyword>
<dbReference type="AlphaFoldDB" id="A0A017SWP9"/>
<keyword evidence="3" id="KW-0210">Decarboxylase</keyword>
<name>A0A017SWP9_9BACT</name>
<dbReference type="STRING" id="1192034.CAP_8329"/>
<dbReference type="OrthoDB" id="9803665at2"/>
<dbReference type="PANTHER" id="PTHR11999">
    <property type="entry name" value="GROUP II PYRIDOXAL-5-PHOSPHATE DECARBOXYLASE"/>
    <property type="match status" value="1"/>
</dbReference>
<dbReference type="GO" id="GO:0016831">
    <property type="term" value="F:carboxy-lyase activity"/>
    <property type="evidence" value="ECO:0007669"/>
    <property type="project" value="UniProtKB-KW"/>
</dbReference>
<evidence type="ECO:0000256" key="3">
    <source>
        <dbReference type="ARBA" id="ARBA00022793"/>
    </source>
</evidence>
<dbReference type="EMBL" id="ASRX01000082">
    <property type="protein sequence ID" value="EYF01398.1"/>
    <property type="molecule type" value="Genomic_DNA"/>
</dbReference>
<evidence type="ECO:0000256" key="6">
    <source>
        <dbReference type="PIRSR" id="PIRSR602129-50"/>
    </source>
</evidence>
<keyword evidence="5 7" id="KW-0456">Lyase</keyword>
<dbReference type="GO" id="GO:0005737">
    <property type="term" value="C:cytoplasm"/>
    <property type="evidence" value="ECO:0007669"/>
    <property type="project" value="TreeGrafter"/>
</dbReference>
<protein>
    <submittedName>
        <fullName evidence="8">Aromatic-L-amino-acid decarboxylase</fullName>
    </submittedName>
</protein>
<comment type="caution">
    <text evidence="8">The sequence shown here is derived from an EMBL/GenBank/DDBJ whole genome shotgun (WGS) entry which is preliminary data.</text>
</comment>
<organism evidence="8 9">
    <name type="scientific">Chondromyces apiculatus DSM 436</name>
    <dbReference type="NCBI Taxonomy" id="1192034"/>
    <lineage>
        <taxon>Bacteria</taxon>
        <taxon>Pseudomonadati</taxon>
        <taxon>Myxococcota</taxon>
        <taxon>Polyangia</taxon>
        <taxon>Polyangiales</taxon>
        <taxon>Polyangiaceae</taxon>
        <taxon>Chondromyces</taxon>
    </lineage>
</organism>